<protein>
    <recommendedName>
        <fullName evidence="6">Protein kinase domain-containing protein</fullName>
    </recommendedName>
</protein>
<dbReference type="SMART" id="SM00220">
    <property type="entry name" value="S_TKc"/>
    <property type="match status" value="1"/>
</dbReference>
<evidence type="ECO:0000256" key="5">
    <source>
        <dbReference type="ARBA" id="ARBA00022840"/>
    </source>
</evidence>
<proteinExistence type="predicted"/>
<dbReference type="InParanoid" id="A0C1T9"/>
<evidence type="ECO:0000256" key="4">
    <source>
        <dbReference type="ARBA" id="ARBA00022777"/>
    </source>
</evidence>
<dbReference type="eggNOG" id="KOG0595">
    <property type="taxonomic scope" value="Eukaryota"/>
</dbReference>
<dbReference type="OMA" id="PTFFQEN"/>
<name>A0C1T9_PARTE</name>
<evidence type="ECO:0000313" key="7">
    <source>
        <dbReference type="EMBL" id="CAK64756.1"/>
    </source>
</evidence>
<dbReference type="GO" id="GO:0005634">
    <property type="term" value="C:nucleus"/>
    <property type="evidence" value="ECO:0000318"/>
    <property type="project" value="GO_Central"/>
</dbReference>
<dbReference type="KEGG" id="ptm:GSPATT00034233001"/>
<dbReference type="PROSITE" id="PS00108">
    <property type="entry name" value="PROTEIN_KINASE_ST"/>
    <property type="match status" value="1"/>
</dbReference>
<feature type="domain" description="Protein kinase" evidence="6">
    <location>
        <begin position="86"/>
        <end position="347"/>
    </location>
</feature>
<dbReference type="GO" id="GO:0005524">
    <property type="term" value="F:ATP binding"/>
    <property type="evidence" value="ECO:0007669"/>
    <property type="project" value="UniProtKB-KW"/>
</dbReference>
<keyword evidence="4" id="KW-0418">Kinase</keyword>
<dbReference type="Gene3D" id="1.10.510.10">
    <property type="entry name" value="Transferase(Phosphotransferase) domain 1"/>
    <property type="match status" value="1"/>
</dbReference>
<dbReference type="GO" id="GO:0004674">
    <property type="term" value="F:protein serine/threonine kinase activity"/>
    <property type="evidence" value="ECO:0007669"/>
    <property type="project" value="UniProtKB-KW"/>
</dbReference>
<dbReference type="CDD" id="cd00180">
    <property type="entry name" value="PKc"/>
    <property type="match status" value="1"/>
</dbReference>
<accession>A0C1T9</accession>
<dbReference type="PANTHER" id="PTHR24345">
    <property type="entry name" value="SERINE/THREONINE-PROTEIN KINASE PLK"/>
    <property type="match status" value="1"/>
</dbReference>
<keyword evidence="8" id="KW-1185">Reference proteome</keyword>
<dbReference type="AlphaFoldDB" id="A0C1T9"/>
<evidence type="ECO:0000256" key="3">
    <source>
        <dbReference type="ARBA" id="ARBA00022741"/>
    </source>
</evidence>
<dbReference type="OrthoDB" id="1668230at2759"/>
<organism evidence="7 8">
    <name type="scientific">Paramecium tetraurelia</name>
    <dbReference type="NCBI Taxonomy" id="5888"/>
    <lineage>
        <taxon>Eukaryota</taxon>
        <taxon>Sar</taxon>
        <taxon>Alveolata</taxon>
        <taxon>Ciliophora</taxon>
        <taxon>Intramacronucleata</taxon>
        <taxon>Oligohymenophorea</taxon>
        <taxon>Peniculida</taxon>
        <taxon>Parameciidae</taxon>
        <taxon>Paramecium</taxon>
    </lineage>
</organism>
<dbReference type="GeneID" id="5017938"/>
<evidence type="ECO:0000259" key="6">
    <source>
        <dbReference type="PROSITE" id="PS50011"/>
    </source>
</evidence>
<keyword evidence="2" id="KW-0808">Transferase</keyword>
<dbReference type="PANTHER" id="PTHR24345:SF0">
    <property type="entry name" value="CELL CYCLE SERINE_THREONINE-PROTEIN KINASE CDC5_MSD2"/>
    <property type="match status" value="1"/>
</dbReference>
<dbReference type="InterPro" id="IPR000719">
    <property type="entry name" value="Prot_kinase_dom"/>
</dbReference>
<dbReference type="InterPro" id="IPR011009">
    <property type="entry name" value="Kinase-like_dom_sf"/>
</dbReference>
<dbReference type="SUPFAM" id="SSF56112">
    <property type="entry name" value="Protein kinase-like (PK-like)"/>
    <property type="match status" value="1"/>
</dbReference>
<reference evidence="7 8" key="1">
    <citation type="journal article" date="2006" name="Nature">
        <title>Global trends of whole-genome duplications revealed by the ciliate Paramecium tetraurelia.</title>
        <authorList>
            <consortium name="Genoscope"/>
            <person name="Aury J.-M."/>
            <person name="Jaillon O."/>
            <person name="Duret L."/>
            <person name="Noel B."/>
            <person name="Jubin C."/>
            <person name="Porcel B.M."/>
            <person name="Segurens B."/>
            <person name="Daubin V."/>
            <person name="Anthouard V."/>
            <person name="Aiach N."/>
            <person name="Arnaiz O."/>
            <person name="Billaut A."/>
            <person name="Beisson J."/>
            <person name="Blanc I."/>
            <person name="Bouhouche K."/>
            <person name="Camara F."/>
            <person name="Duharcourt S."/>
            <person name="Guigo R."/>
            <person name="Gogendeau D."/>
            <person name="Katinka M."/>
            <person name="Keller A.-M."/>
            <person name="Kissmehl R."/>
            <person name="Klotz C."/>
            <person name="Koll F."/>
            <person name="Le Moue A."/>
            <person name="Lepere C."/>
            <person name="Malinsky S."/>
            <person name="Nowacki M."/>
            <person name="Nowak J.K."/>
            <person name="Plattner H."/>
            <person name="Poulain J."/>
            <person name="Ruiz F."/>
            <person name="Serrano V."/>
            <person name="Zagulski M."/>
            <person name="Dessen P."/>
            <person name="Betermier M."/>
            <person name="Weissenbach J."/>
            <person name="Scarpelli C."/>
            <person name="Schachter V."/>
            <person name="Sperling L."/>
            <person name="Meyer E."/>
            <person name="Cohen J."/>
            <person name="Wincker P."/>
        </authorList>
    </citation>
    <scope>NUCLEOTIDE SEQUENCE [LARGE SCALE GENOMIC DNA]</scope>
    <source>
        <strain evidence="7 8">Stock d4-2</strain>
    </source>
</reference>
<dbReference type="EMBL" id="CT868033">
    <property type="protein sequence ID" value="CAK64756.1"/>
    <property type="molecule type" value="Genomic_DNA"/>
</dbReference>
<dbReference type="Pfam" id="PF00069">
    <property type="entry name" value="Pkinase"/>
    <property type="match status" value="1"/>
</dbReference>
<keyword evidence="1" id="KW-0723">Serine/threonine-protein kinase</keyword>
<dbReference type="STRING" id="5888.A0C1T9"/>
<gene>
    <name evidence="7" type="ORF">GSPATT00034233001</name>
</gene>
<dbReference type="InterPro" id="IPR008271">
    <property type="entry name" value="Ser/Thr_kinase_AS"/>
</dbReference>
<dbReference type="RefSeq" id="XP_001432153.1">
    <property type="nucleotide sequence ID" value="XM_001432116.1"/>
</dbReference>
<sequence length="373" mass="44890">MIRLILNLVQYNNYSTFHPTILVNDDILYIRAINDQNNFEEIVCRFDLVDLAIQWRKNSFTEFTKGFRIFRQQSRYKVRGESYDELMWFQDFIEGKIPISIKWQEQYEKVKEEPTFFQENSIIVKDKSTKKKQIMKRIYQNVQVPVDEFKIEVYLQRNPHPNILRWNSHCIDKKKQFITLDYQQYVTLDQIFSRYKKVPLKIVKEIMIQLLNGIRHLHSNYIMHKDIKPENIIITNFEKPKVKIGGFSQAVFGQEFCRFGGSPFYRPPEVIEGFIHTNKFDIYSAGVVLYELLKNKRIQRRIYFQKDSSKLQQLEIDPAAVDLVTQMLHPDPYQRLDVIECLDHYFFIDEQPYVGKEKERLFSQSIKPRFIHN</sequence>
<evidence type="ECO:0000313" key="8">
    <source>
        <dbReference type="Proteomes" id="UP000000600"/>
    </source>
</evidence>
<evidence type="ECO:0000256" key="2">
    <source>
        <dbReference type="ARBA" id="ARBA00022679"/>
    </source>
</evidence>
<evidence type="ECO:0000256" key="1">
    <source>
        <dbReference type="ARBA" id="ARBA00022527"/>
    </source>
</evidence>
<keyword evidence="5" id="KW-0067">ATP-binding</keyword>
<dbReference type="Proteomes" id="UP000000600">
    <property type="component" value="Unassembled WGS sequence"/>
</dbReference>
<dbReference type="HOGENOM" id="CLU_000288_177_2_1"/>
<keyword evidence="3" id="KW-0547">Nucleotide-binding</keyword>
<dbReference type="PROSITE" id="PS50011">
    <property type="entry name" value="PROTEIN_KINASE_DOM"/>
    <property type="match status" value="1"/>
</dbReference>